<dbReference type="EMBL" id="JADIMA010000060">
    <property type="protein sequence ID" value="MBO8473201.1"/>
    <property type="molecule type" value="Genomic_DNA"/>
</dbReference>
<dbReference type="GO" id="GO:0030894">
    <property type="term" value="C:replisome"/>
    <property type="evidence" value="ECO:0007669"/>
    <property type="project" value="TreeGrafter"/>
</dbReference>
<keyword evidence="4" id="KW-0378">Hydrolase</keyword>
<feature type="domain" description="Helicase ATP-binding" evidence="13">
    <location>
        <begin position="29"/>
        <end position="198"/>
    </location>
</feature>
<evidence type="ECO:0000256" key="4">
    <source>
        <dbReference type="ARBA" id="ARBA00022801"/>
    </source>
</evidence>
<evidence type="ECO:0000256" key="12">
    <source>
        <dbReference type="ARBA" id="ARBA00044550"/>
    </source>
</evidence>
<name>A0A9D9IKE8_9BACT</name>
<dbReference type="GO" id="GO:0006310">
    <property type="term" value="P:DNA recombination"/>
    <property type="evidence" value="ECO:0007669"/>
    <property type="project" value="InterPro"/>
</dbReference>
<keyword evidence="3" id="KW-0547">Nucleotide-binding</keyword>
<dbReference type="GO" id="GO:0046872">
    <property type="term" value="F:metal ion binding"/>
    <property type="evidence" value="ECO:0007669"/>
    <property type="project" value="UniProtKB-KW"/>
</dbReference>
<proteinExistence type="inferred from homology"/>
<keyword evidence="6" id="KW-0067">ATP-binding</keyword>
<evidence type="ECO:0000259" key="13">
    <source>
        <dbReference type="PROSITE" id="PS51192"/>
    </source>
</evidence>
<evidence type="ECO:0000256" key="11">
    <source>
        <dbReference type="ARBA" id="ARBA00044535"/>
    </source>
</evidence>
<dbReference type="PROSITE" id="PS00690">
    <property type="entry name" value="DEAH_ATP_HELICASE"/>
    <property type="match status" value="1"/>
</dbReference>
<protein>
    <recommendedName>
        <fullName evidence="11">ATP-dependent DNA helicase RecQ</fullName>
        <ecNumber evidence="10">5.6.2.4</ecNumber>
    </recommendedName>
    <alternativeName>
        <fullName evidence="12">DNA 3'-5' helicase RecQ</fullName>
    </alternativeName>
</protein>
<evidence type="ECO:0000256" key="8">
    <source>
        <dbReference type="ARBA" id="ARBA00023235"/>
    </source>
</evidence>
<evidence type="ECO:0000256" key="7">
    <source>
        <dbReference type="ARBA" id="ARBA00023125"/>
    </source>
</evidence>
<dbReference type="EC" id="5.6.2.4" evidence="10"/>
<dbReference type="Pfam" id="PF16124">
    <property type="entry name" value="RecQ_Zn_bind"/>
    <property type="match status" value="1"/>
</dbReference>
<dbReference type="PANTHER" id="PTHR13710">
    <property type="entry name" value="DNA HELICASE RECQ FAMILY MEMBER"/>
    <property type="match status" value="1"/>
</dbReference>
<evidence type="ECO:0000256" key="9">
    <source>
        <dbReference type="ARBA" id="ARBA00034617"/>
    </source>
</evidence>
<comment type="similarity">
    <text evidence="1">Belongs to the helicase family. RecQ subfamily.</text>
</comment>
<dbReference type="PROSITE" id="PS51192">
    <property type="entry name" value="HELICASE_ATP_BIND_1"/>
    <property type="match status" value="1"/>
</dbReference>
<reference evidence="15" key="2">
    <citation type="journal article" date="2021" name="PeerJ">
        <title>Extensive microbial diversity within the chicken gut microbiome revealed by metagenomics and culture.</title>
        <authorList>
            <person name="Gilroy R."/>
            <person name="Ravi A."/>
            <person name="Getino M."/>
            <person name="Pursley I."/>
            <person name="Horton D.L."/>
            <person name="Alikhan N.F."/>
            <person name="Baker D."/>
            <person name="Gharbi K."/>
            <person name="Hall N."/>
            <person name="Watson M."/>
            <person name="Adriaenssens E.M."/>
            <person name="Foster-Nyarko E."/>
            <person name="Jarju S."/>
            <person name="Secka A."/>
            <person name="Antonio M."/>
            <person name="Oren A."/>
            <person name="Chaudhuri R.R."/>
            <person name="La Ragione R."/>
            <person name="Hildebrand F."/>
            <person name="Pallen M.J."/>
        </authorList>
    </citation>
    <scope>NUCLEOTIDE SEQUENCE</scope>
    <source>
        <strain evidence="15">B1-8020</strain>
    </source>
</reference>
<evidence type="ECO:0000313" key="15">
    <source>
        <dbReference type="EMBL" id="MBO8473201.1"/>
    </source>
</evidence>
<keyword evidence="7" id="KW-0238">DNA-binding</keyword>
<dbReference type="GO" id="GO:0005524">
    <property type="term" value="F:ATP binding"/>
    <property type="evidence" value="ECO:0007669"/>
    <property type="project" value="UniProtKB-KW"/>
</dbReference>
<dbReference type="InterPro" id="IPR001650">
    <property type="entry name" value="Helicase_C-like"/>
</dbReference>
<dbReference type="GO" id="GO:0003677">
    <property type="term" value="F:DNA binding"/>
    <property type="evidence" value="ECO:0007669"/>
    <property type="project" value="UniProtKB-KW"/>
</dbReference>
<dbReference type="AlphaFoldDB" id="A0A9D9IKE8"/>
<keyword evidence="5 15" id="KW-0347">Helicase</keyword>
<keyword evidence="8" id="KW-0413">Isomerase</keyword>
<dbReference type="FunFam" id="3.40.50.300:FF:001389">
    <property type="entry name" value="ATP-dependent DNA helicase RecQ"/>
    <property type="match status" value="1"/>
</dbReference>
<dbReference type="Pfam" id="PF00271">
    <property type="entry name" value="Helicase_C"/>
    <property type="match status" value="1"/>
</dbReference>
<dbReference type="GO" id="GO:0016787">
    <property type="term" value="F:hydrolase activity"/>
    <property type="evidence" value="ECO:0007669"/>
    <property type="project" value="UniProtKB-KW"/>
</dbReference>
<dbReference type="InterPro" id="IPR027417">
    <property type="entry name" value="P-loop_NTPase"/>
</dbReference>
<accession>A0A9D9IKE8</accession>
<dbReference type="SUPFAM" id="SSF52540">
    <property type="entry name" value="P-loop containing nucleoside triphosphate hydrolases"/>
    <property type="match status" value="1"/>
</dbReference>
<reference evidence="15" key="1">
    <citation type="submission" date="2020-10" db="EMBL/GenBank/DDBJ databases">
        <authorList>
            <person name="Gilroy R."/>
        </authorList>
    </citation>
    <scope>NUCLEOTIDE SEQUENCE</scope>
    <source>
        <strain evidence="15">B1-8020</strain>
    </source>
</reference>
<dbReference type="GO" id="GO:0043590">
    <property type="term" value="C:bacterial nucleoid"/>
    <property type="evidence" value="ECO:0007669"/>
    <property type="project" value="TreeGrafter"/>
</dbReference>
<dbReference type="SMART" id="SM00490">
    <property type="entry name" value="HELICc"/>
    <property type="match status" value="1"/>
</dbReference>
<dbReference type="PROSITE" id="PS51194">
    <property type="entry name" value="HELICASE_CTER"/>
    <property type="match status" value="1"/>
</dbReference>
<evidence type="ECO:0000259" key="14">
    <source>
        <dbReference type="PROSITE" id="PS51194"/>
    </source>
</evidence>
<dbReference type="GO" id="GO:0005737">
    <property type="term" value="C:cytoplasm"/>
    <property type="evidence" value="ECO:0007669"/>
    <property type="project" value="TreeGrafter"/>
</dbReference>
<dbReference type="InterPro" id="IPR004589">
    <property type="entry name" value="DNA_helicase_ATP-dep_RecQ"/>
</dbReference>
<evidence type="ECO:0000256" key="3">
    <source>
        <dbReference type="ARBA" id="ARBA00022741"/>
    </source>
</evidence>
<dbReference type="PANTHER" id="PTHR13710:SF105">
    <property type="entry name" value="ATP-DEPENDENT DNA HELICASE Q1"/>
    <property type="match status" value="1"/>
</dbReference>
<dbReference type="GO" id="GO:0009378">
    <property type="term" value="F:four-way junction helicase activity"/>
    <property type="evidence" value="ECO:0007669"/>
    <property type="project" value="TreeGrafter"/>
</dbReference>
<dbReference type="InterPro" id="IPR014001">
    <property type="entry name" value="Helicase_ATP-bd"/>
</dbReference>
<organism evidence="15 16">
    <name type="scientific">Candidatus Merdivivens pullicola</name>
    <dbReference type="NCBI Taxonomy" id="2840872"/>
    <lineage>
        <taxon>Bacteria</taxon>
        <taxon>Pseudomonadati</taxon>
        <taxon>Bacteroidota</taxon>
        <taxon>Bacteroidia</taxon>
        <taxon>Bacteroidales</taxon>
        <taxon>Muribaculaceae</taxon>
        <taxon>Muribaculaceae incertae sedis</taxon>
        <taxon>Candidatus Merdivivens</taxon>
    </lineage>
</organism>
<dbReference type="InterPro" id="IPR011545">
    <property type="entry name" value="DEAD/DEAH_box_helicase_dom"/>
</dbReference>
<dbReference type="Gene3D" id="1.10.10.10">
    <property type="entry name" value="Winged helix-like DNA-binding domain superfamily/Winged helix DNA-binding domain"/>
    <property type="match status" value="1"/>
</dbReference>
<dbReference type="InterPro" id="IPR036388">
    <property type="entry name" value="WH-like_DNA-bd_sf"/>
</dbReference>
<evidence type="ECO:0000256" key="10">
    <source>
        <dbReference type="ARBA" id="ARBA00034808"/>
    </source>
</evidence>
<dbReference type="SMART" id="SM00487">
    <property type="entry name" value="DEXDc"/>
    <property type="match status" value="1"/>
</dbReference>
<feature type="domain" description="Helicase C-terminal" evidence="14">
    <location>
        <begin position="219"/>
        <end position="365"/>
    </location>
</feature>
<evidence type="ECO:0000256" key="2">
    <source>
        <dbReference type="ARBA" id="ARBA00022723"/>
    </source>
</evidence>
<comment type="caution">
    <text evidence="15">The sequence shown here is derived from an EMBL/GenBank/DDBJ whole genome shotgun (WGS) entry which is preliminary data.</text>
</comment>
<dbReference type="Gene3D" id="3.40.50.300">
    <property type="entry name" value="P-loop containing nucleotide triphosphate hydrolases"/>
    <property type="match status" value="2"/>
</dbReference>
<dbReference type="GO" id="GO:0006281">
    <property type="term" value="P:DNA repair"/>
    <property type="evidence" value="ECO:0007669"/>
    <property type="project" value="TreeGrafter"/>
</dbReference>
<dbReference type="InterPro" id="IPR002464">
    <property type="entry name" value="DNA/RNA_helicase_DEAH_CS"/>
</dbReference>
<keyword evidence="2" id="KW-0479">Metal-binding</keyword>
<evidence type="ECO:0000256" key="6">
    <source>
        <dbReference type="ARBA" id="ARBA00022840"/>
    </source>
</evidence>
<dbReference type="Proteomes" id="UP000823604">
    <property type="component" value="Unassembled WGS sequence"/>
</dbReference>
<comment type="catalytic activity">
    <reaction evidence="9">
        <text>Couples ATP hydrolysis with the unwinding of duplex DNA by translocating in the 3'-5' direction.</text>
        <dbReference type="EC" id="5.6.2.4"/>
    </reaction>
</comment>
<evidence type="ECO:0000313" key="16">
    <source>
        <dbReference type="Proteomes" id="UP000823604"/>
    </source>
</evidence>
<evidence type="ECO:0000256" key="1">
    <source>
        <dbReference type="ARBA" id="ARBA00005446"/>
    </source>
</evidence>
<sequence>MEGKADRAQEILREYWGYEGFRPGQREIIDSAVRGDDVLAILPTGGGKSVCFQVPTLMSEGLSIVITPLIALMKDQVANLNARGIKSIAIYSGMSARDIDIALDNAVFGDFKFLYLSPERLRTEMFIARLPYMKIAYIVVDEAHCISQWGYDFRPDYLEISRIREIAGRNVPVIALTATATPEVADDIMRRLEFRRSNLIKGSFARDNLSYVVRRCEDKFGQLLAICKGVPGTGIVYVRMRSRAEEVAAFLVSNGYVAESYHAGMGKDTRELIQDRWKTGKTRIIVSTNAFGMGIDKPDVRFVCHFDMPDSIEAYFQEAGRGGRDGKRSYAVLLWNDSDIRRLRQIRENTFPSLEYIEDIYHKVHNYFGIPFGYGMGHAGKFDLADFCSRYKLSRARAASAIKYIEMENHWEVEEEGEIPTRVGFILTREELYSFYPGDELEENILDFLMRRYPGIFSHTVTVDTGYAAKMTGCQESEFKRRLYMLYKKGVITYIPSDKTPLIRFKENRYMPKDVSLPKKKYDDRLRRFTDRMEAMISYVERTDECRSVLLLRYFGENGAAKCGKCDVCLAAAGRKPSNRNAMAAEMSEFVSSYDFREICGMYSIKRSDRGWLAAAVSTHEFLNDLMSRFGDGYKDYLSLLRYMLDAGMLRN</sequence>
<dbReference type="Pfam" id="PF00270">
    <property type="entry name" value="DEAD"/>
    <property type="match status" value="1"/>
</dbReference>
<dbReference type="CDD" id="cd17920">
    <property type="entry name" value="DEXHc_RecQ"/>
    <property type="match status" value="1"/>
</dbReference>
<gene>
    <name evidence="15" type="ORF">IAB81_06175</name>
</gene>
<dbReference type="InterPro" id="IPR032284">
    <property type="entry name" value="RecQ_Zn-bd"/>
</dbReference>
<dbReference type="NCBIfam" id="TIGR00614">
    <property type="entry name" value="recQ_fam"/>
    <property type="match status" value="1"/>
</dbReference>
<dbReference type="GO" id="GO:0043138">
    <property type="term" value="F:3'-5' DNA helicase activity"/>
    <property type="evidence" value="ECO:0007669"/>
    <property type="project" value="UniProtKB-EC"/>
</dbReference>
<evidence type="ECO:0000256" key="5">
    <source>
        <dbReference type="ARBA" id="ARBA00022806"/>
    </source>
</evidence>